<reference evidence="9" key="1">
    <citation type="submission" date="2021-01" db="EMBL/GenBank/DDBJ databases">
        <authorList>
            <consortium name="Aspergillus puulaauensis MK2 genome sequencing consortium"/>
            <person name="Kazuki M."/>
            <person name="Futagami T."/>
        </authorList>
    </citation>
    <scope>NUCLEOTIDE SEQUENCE</scope>
    <source>
        <strain evidence="9">MK2</strain>
    </source>
</reference>
<reference evidence="9" key="2">
    <citation type="submission" date="2021-02" db="EMBL/GenBank/DDBJ databases">
        <title>Aspergillus puulaauensis MK2 genome sequence.</title>
        <authorList>
            <person name="Futagami T."/>
            <person name="Mori K."/>
            <person name="Kadooka C."/>
            <person name="Tanaka T."/>
        </authorList>
    </citation>
    <scope>NUCLEOTIDE SEQUENCE</scope>
    <source>
        <strain evidence="9">MK2</strain>
    </source>
</reference>
<comment type="subcellular location">
    <subcellularLocation>
        <location evidence="1">Peroxisome</location>
    </subcellularLocation>
</comment>
<protein>
    <submittedName>
        <fullName evidence="9">Putative secondary metabolism biosynthetic enzyme</fullName>
    </submittedName>
</protein>
<gene>
    <name evidence="9" type="ORF">APUU_51252A</name>
</gene>
<name>A0A7R7XS38_9EURO</name>
<organism evidence="9 10">
    <name type="scientific">Aspergillus puulaauensis</name>
    <dbReference type="NCBI Taxonomy" id="1220207"/>
    <lineage>
        <taxon>Eukaryota</taxon>
        <taxon>Fungi</taxon>
        <taxon>Dikarya</taxon>
        <taxon>Ascomycota</taxon>
        <taxon>Pezizomycotina</taxon>
        <taxon>Eurotiomycetes</taxon>
        <taxon>Eurotiomycetidae</taxon>
        <taxon>Eurotiales</taxon>
        <taxon>Aspergillaceae</taxon>
        <taxon>Aspergillus</taxon>
    </lineage>
</organism>
<evidence type="ECO:0000313" key="9">
    <source>
        <dbReference type="EMBL" id="BCS26541.1"/>
    </source>
</evidence>
<dbReference type="FunFam" id="3.90.226.10:FF:000074">
    <property type="entry name" value="Enoyl-CoA hydratase (AFU_orthologue AFUA_2G10650)"/>
    <property type="match status" value="1"/>
</dbReference>
<evidence type="ECO:0000256" key="3">
    <source>
        <dbReference type="ARBA" id="ARBA00005254"/>
    </source>
</evidence>
<dbReference type="PANTHER" id="PTHR11941:SF152">
    <property type="entry name" value="ENOYL-COA HYDRATASE_ISOMERASE FAMILY PROTEIN (AFU_ORTHOLOGUE AFUA_3G03410)"/>
    <property type="match status" value="1"/>
</dbReference>
<keyword evidence="4" id="KW-0576">Peroxisome</keyword>
<dbReference type="Gene3D" id="1.10.12.10">
    <property type="entry name" value="Lyase 2-enoyl-coa Hydratase, Chain A, domain 2"/>
    <property type="match status" value="1"/>
</dbReference>
<dbReference type="EMBL" id="AP024447">
    <property type="protein sequence ID" value="BCS26541.1"/>
    <property type="molecule type" value="Genomic_DNA"/>
</dbReference>
<dbReference type="InterPro" id="IPR018376">
    <property type="entry name" value="Enoyl-CoA_hyd/isom_CS"/>
</dbReference>
<keyword evidence="10" id="KW-1185">Reference proteome</keyword>
<evidence type="ECO:0000256" key="6">
    <source>
        <dbReference type="ARBA" id="ARBA00023239"/>
    </source>
</evidence>
<dbReference type="InterPro" id="IPR029045">
    <property type="entry name" value="ClpP/crotonase-like_dom_sf"/>
</dbReference>
<dbReference type="PROSITE" id="PS00166">
    <property type="entry name" value="ENOYL_COA_HYDRATASE"/>
    <property type="match status" value="1"/>
</dbReference>
<evidence type="ECO:0000313" key="10">
    <source>
        <dbReference type="Proteomes" id="UP000654913"/>
    </source>
</evidence>
<dbReference type="CDD" id="cd06558">
    <property type="entry name" value="crotonase-like"/>
    <property type="match status" value="1"/>
</dbReference>
<feature type="region of interest" description="Disordered" evidence="8">
    <location>
        <begin position="1"/>
        <end position="24"/>
    </location>
</feature>
<comment type="similarity">
    <text evidence="3 7">Belongs to the enoyl-CoA hydratase/isomerase family.</text>
</comment>
<dbReference type="SUPFAM" id="SSF52096">
    <property type="entry name" value="ClpP/crotonase"/>
    <property type="match status" value="1"/>
</dbReference>
<evidence type="ECO:0000256" key="1">
    <source>
        <dbReference type="ARBA" id="ARBA00004275"/>
    </source>
</evidence>
<evidence type="ECO:0000256" key="5">
    <source>
        <dbReference type="ARBA" id="ARBA00023235"/>
    </source>
</evidence>
<dbReference type="Pfam" id="PF00378">
    <property type="entry name" value="ECH_1"/>
    <property type="match status" value="1"/>
</dbReference>
<dbReference type="GO" id="GO:0016853">
    <property type="term" value="F:isomerase activity"/>
    <property type="evidence" value="ECO:0007669"/>
    <property type="project" value="UniProtKB-KW"/>
</dbReference>
<dbReference type="OrthoDB" id="2139957at2759"/>
<dbReference type="AlphaFoldDB" id="A0A7R7XS38"/>
<dbReference type="Gene3D" id="3.90.226.10">
    <property type="entry name" value="2-enoyl-CoA Hydratase, Chain A, domain 1"/>
    <property type="match status" value="1"/>
</dbReference>
<dbReference type="KEGG" id="apuu:APUU_51252A"/>
<dbReference type="GO" id="GO:0005739">
    <property type="term" value="C:mitochondrion"/>
    <property type="evidence" value="ECO:0007669"/>
    <property type="project" value="TreeGrafter"/>
</dbReference>
<accession>A0A7R7XS38</accession>
<evidence type="ECO:0000256" key="2">
    <source>
        <dbReference type="ARBA" id="ARBA00004924"/>
    </source>
</evidence>
<keyword evidence="6" id="KW-0456">Lyase</keyword>
<dbReference type="Proteomes" id="UP000654913">
    <property type="component" value="Chromosome 5"/>
</dbReference>
<keyword evidence="5" id="KW-0413">Isomerase</keyword>
<dbReference type="GO" id="GO:0005777">
    <property type="term" value="C:peroxisome"/>
    <property type="evidence" value="ECO:0007669"/>
    <property type="project" value="UniProtKB-SubCell"/>
</dbReference>
<dbReference type="GeneID" id="64976546"/>
<proteinExistence type="inferred from homology"/>
<comment type="pathway">
    <text evidence="2">Siderophore biosynthesis.</text>
</comment>
<dbReference type="PANTHER" id="PTHR11941">
    <property type="entry name" value="ENOYL-COA HYDRATASE-RELATED"/>
    <property type="match status" value="1"/>
</dbReference>
<dbReference type="GO" id="GO:0006635">
    <property type="term" value="P:fatty acid beta-oxidation"/>
    <property type="evidence" value="ECO:0007669"/>
    <property type="project" value="TreeGrafter"/>
</dbReference>
<sequence length="320" mass="34933">MWGSTQISKDAGRESLRGTRAGRSGDVGPPIRLLKDCELLLFKRASKLNKTASMRHPPVQGCLVSFPTPEILLLTLNRPEKRNSVPLAMSTDIIQLWKWFDAEPTLRVAIITGTGESFCSGADLKEWNELNQRGTVNKMTAPGLAGLPRRRSVKPIIAAVNGYCLGGGFEMVVNCDIVIASEKASFGLPEVQRGIAAVAGALPRLVRLLGKQRAAEIALSGVPFPASQLERWGLVNRVVEHNQLLASAVQTATTISENSPDSLRVTLEGLHYGWETASVEEASSTLVDSWYPKLMAGENFHEGVRAFVEKRKPVWRPSNL</sequence>
<evidence type="ECO:0000256" key="7">
    <source>
        <dbReference type="RuleBase" id="RU003707"/>
    </source>
</evidence>
<dbReference type="RefSeq" id="XP_041558735.1">
    <property type="nucleotide sequence ID" value="XM_041706339.1"/>
</dbReference>
<evidence type="ECO:0000256" key="8">
    <source>
        <dbReference type="SAM" id="MobiDB-lite"/>
    </source>
</evidence>
<dbReference type="InterPro" id="IPR014748">
    <property type="entry name" value="Enoyl-CoA_hydra_C"/>
</dbReference>
<dbReference type="InterPro" id="IPR001753">
    <property type="entry name" value="Enoyl-CoA_hydra/iso"/>
</dbReference>
<evidence type="ECO:0000256" key="4">
    <source>
        <dbReference type="ARBA" id="ARBA00023140"/>
    </source>
</evidence>
<dbReference type="GO" id="GO:0016829">
    <property type="term" value="F:lyase activity"/>
    <property type="evidence" value="ECO:0007669"/>
    <property type="project" value="UniProtKB-KW"/>
</dbReference>